<dbReference type="AlphaFoldDB" id="A0A9P4QP19"/>
<keyword evidence="1" id="KW-0732">Signal</keyword>
<reference evidence="2" key="1">
    <citation type="journal article" date="2020" name="Stud. Mycol.">
        <title>101 Dothideomycetes genomes: a test case for predicting lifestyles and emergence of pathogens.</title>
        <authorList>
            <person name="Haridas S."/>
            <person name="Albert R."/>
            <person name="Binder M."/>
            <person name="Bloem J."/>
            <person name="Labutti K."/>
            <person name="Salamov A."/>
            <person name="Andreopoulos B."/>
            <person name="Baker S."/>
            <person name="Barry K."/>
            <person name="Bills G."/>
            <person name="Bluhm B."/>
            <person name="Cannon C."/>
            <person name="Castanera R."/>
            <person name="Culley D."/>
            <person name="Daum C."/>
            <person name="Ezra D."/>
            <person name="Gonzalez J."/>
            <person name="Henrissat B."/>
            <person name="Kuo A."/>
            <person name="Liang C."/>
            <person name="Lipzen A."/>
            <person name="Lutzoni F."/>
            <person name="Magnuson J."/>
            <person name="Mondo S."/>
            <person name="Nolan M."/>
            <person name="Ohm R."/>
            <person name="Pangilinan J."/>
            <person name="Park H.-J."/>
            <person name="Ramirez L."/>
            <person name="Alfaro M."/>
            <person name="Sun H."/>
            <person name="Tritt A."/>
            <person name="Yoshinaga Y."/>
            <person name="Zwiers L.-H."/>
            <person name="Turgeon B."/>
            <person name="Goodwin S."/>
            <person name="Spatafora J."/>
            <person name="Crous P."/>
            <person name="Grigoriev I."/>
        </authorList>
    </citation>
    <scope>NUCLEOTIDE SEQUENCE</scope>
    <source>
        <strain evidence="2">CBS 125425</strain>
    </source>
</reference>
<gene>
    <name evidence="2" type="ORF">EJ04DRAFT_569578</name>
</gene>
<feature type="signal peptide" evidence="1">
    <location>
        <begin position="1"/>
        <end position="19"/>
    </location>
</feature>
<feature type="chain" id="PRO_5040352058" evidence="1">
    <location>
        <begin position="20"/>
        <end position="154"/>
    </location>
</feature>
<dbReference type="Proteomes" id="UP000799444">
    <property type="component" value="Unassembled WGS sequence"/>
</dbReference>
<sequence length="154" mass="17049">MLFQNVIAFVPLLASAALASPTTHAHKTRDDAWPKLAPVNSTNLNTVCDGFTKITYHDLQLPSEINKCYHKTGNTQNYFSISVFYITGTGDQSATVKLDMDTCEKKMAEAEADIATVPDENKHLNGYAEDGDWSYVIGKMKPSQVKTNECIELE</sequence>
<evidence type="ECO:0000256" key="1">
    <source>
        <dbReference type="SAM" id="SignalP"/>
    </source>
</evidence>
<evidence type="ECO:0000313" key="2">
    <source>
        <dbReference type="EMBL" id="KAF2728361.1"/>
    </source>
</evidence>
<name>A0A9P4QP19_9PLEO</name>
<protein>
    <submittedName>
        <fullName evidence="2">Uncharacterized protein</fullName>
    </submittedName>
</protein>
<comment type="caution">
    <text evidence="2">The sequence shown here is derived from an EMBL/GenBank/DDBJ whole genome shotgun (WGS) entry which is preliminary data.</text>
</comment>
<dbReference type="EMBL" id="ML996283">
    <property type="protein sequence ID" value="KAF2728361.1"/>
    <property type="molecule type" value="Genomic_DNA"/>
</dbReference>
<organism evidence="2 3">
    <name type="scientific">Polyplosphaeria fusca</name>
    <dbReference type="NCBI Taxonomy" id="682080"/>
    <lineage>
        <taxon>Eukaryota</taxon>
        <taxon>Fungi</taxon>
        <taxon>Dikarya</taxon>
        <taxon>Ascomycota</taxon>
        <taxon>Pezizomycotina</taxon>
        <taxon>Dothideomycetes</taxon>
        <taxon>Pleosporomycetidae</taxon>
        <taxon>Pleosporales</taxon>
        <taxon>Tetraplosphaeriaceae</taxon>
        <taxon>Polyplosphaeria</taxon>
    </lineage>
</organism>
<keyword evidence="3" id="KW-1185">Reference proteome</keyword>
<accession>A0A9P4QP19</accession>
<proteinExistence type="predicted"/>
<evidence type="ECO:0000313" key="3">
    <source>
        <dbReference type="Proteomes" id="UP000799444"/>
    </source>
</evidence>